<accession>A0A2P5P7K9</accession>
<evidence type="ECO:0000256" key="2">
    <source>
        <dbReference type="ARBA" id="ARBA00022723"/>
    </source>
</evidence>
<evidence type="ECO:0000256" key="3">
    <source>
        <dbReference type="ARBA" id="ARBA00022729"/>
    </source>
</evidence>
<dbReference type="NCBIfam" id="TIGR02486">
    <property type="entry name" value="RDH"/>
    <property type="match status" value="1"/>
</dbReference>
<keyword evidence="6" id="KW-0472">Membrane</keyword>
<evidence type="ECO:0000256" key="4">
    <source>
        <dbReference type="ARBA" id="ARBA00023004"/>
    </source>
</evidence>
<keyword evidence="3" id="KW-0732">Signal</keyword>
<dbReference type="InterPro" id="IPR012832">
    <property type="entry name" value="RDH"/>
</dbReference>
<dbReference type="PROSITE" id="PS00198">
    <property type="entry name" value="4FE4S_FER_1"/>
    <property type="match status" value="1"/>
</dbReference>
<dbReference type="Pfam" id="PF13486">
    <property type="entry name" value="Dehalogenase"/>
    <property type="match status" value="1"/>
</dbReference>
<proteinExistence type="predicted"/>
<name>A0A2P5P7K9_9CHLR</name>
<dbReference type="InterPro" id="IPR019546">
    <property type="entry name" value="TAT_signal_bac_arc"/>
</dbReference>
<keyword evidence="9" id="KW-1185">Reference proteome</keyword>
<evidence type="ECO:0000259" key="7">
    <source>
        <dbReference type="PROSITE" id="PS51379"/>
    </source>
</evidence>
<reference evidence="8 9" key="1">
    <citation type="journal article" date="2017" name="ISME J.">
        <title>Grape pomace compost harbors organohalide-respiring Dehalogenimonas species with novel reductive dehalogenase genes.</title>
        <authorList>
            <person name="Yang Y."/>
            <person name="Higgins S.A."/>
            <person name="Yan J."/>
            <person name="Simsir B."/>
            <person name="Chourey K."/>
            <person name="Iyer R."/>
            <person name="Hettich R.L."/>
            <person name="Baldwin B."/>
            <person name="Ogles D.M."/>
            <person name="Loffler F.E."/>
        </authorList>
    </citation>
    <scope>NUCLEOTIDE SEQUENCE [LARGE SCALE GENOMIC DNA]</scope>
    <source>
        <strain evidence="8 9">GP</strain>
    </source>
</reference>
<dbReference type="Proteomes" id="UP000235653">
    <property type="component" value="Unassembled WGS sequence"/>
</dbReference>
<keyword evidence="2" id="KW-0479">Metal-binding</keyword>
<comment type="subcellular location">
    <subcellularLocation>
        <location evidence="1">Cell envelope</location>
    </subcellularLocation>
</comment>
<evidence type="ECO:0000313" key="8">
    <source>
        <dbReference type="EMBL" id="PPD58287.1"/>
    </source>
</evidence>
<keyword evidence="4" id="KW-0408">Iron</keyword>
<dbReference type="AlphaFoldDB" id="A0A2P5P7K9"/>
<protein>
    <submittedName>
        <fullName evidence="8">Reductive dehalogenase</fullName>
    </submittedName>
</protein>
<dbReference type="NCBIfam" id="TIGR01409">
    <property type="entry name" value="TAT_signal_seq"/>
    <property type="match status" value="1"/>
</dbReference>
<sequence>MKNTIRKVYQMSKFHSMVSRRDFMKFMGYTGMGVGAAVAASGPVFHDLDELLSADTGNIQKRPWYVKERDFYNPTVEVDWDVLKRPNPFHTGQNKATCVMYMGQERADNQNKLGYQYVNQQIQSGAPGYSYLNRALRKVNVTYGWPAYMGKSWAGNSVNINWKGDTDMESTNRQKETTIYYDTPEERGEPKWTGTPEEATKVMAAFMRYRGSAINGFGILDQRMRTQVVSKSQKHSDKRVIVFEDVEKAYEVSGGKYVIPNKELYYFVNWELMARELFRCTPAFGGLANASDMVGDIVKASTWDFLRYLGYQMIGAGSDNTVPFVEGAVANLTGVCENSRNQLYCLNPEYGAIGRLHSYITDLPMAPTKPVDAGMWRFCHSCHKCANTCPSGSISQEKQPSWEITPIKGKESLIHNPGTKEFWSDGVGCRLFRNENGGVGGNEIAGCQVCWGECTFTVDNAAMVHNLIKGTVANVSIFNGFFFKMGETFGYGSSDEKSDEWWDLSLPVMGIDTTTVAYDKGYRK</sequence>
<dbReference type="GO" id="GO:0051536">
    <property type="term" value="F:iron-sulfur cluster binding"/>
    <property type="evidence" value="ECO:0007669"/>
    <property type="project" value="UniProtKB-KW"/>
</dbReference>
<evidence type="ECO:0000256" key="5">
    <source>
        <dbReference type="ARBA" id="ARBA00023014"/>
    </source>
</evidence>
<evidence type="ECO:0000256" key="1">
    <source>
        <dbReference type="ARBA" id="ARBA00004196"/>
    </source>
</evidence>
<evidence type="ECO:0000313" key="9">
    <source>
        <dbReference type="Proteomes" id="UP000235653"/>
    </source>
</evidence>
<evidence type="ECO:0000256" key="6">
    <source>
        <dbReference type="ARBA" id="ARBA00023136"/>
    </source>
</evidence>
<dbReference type="EMBL" id="JQAN02000009">
    <property type="protein sequence ID" value="PPD58287.1"/>
    <property type="molecule type" value="Genomic_DNA"/>
</dbReference>
<dbReference type="PROSITE" id="PS51379">
    <property type="entry name" value="4FE4S_FER_2"/>
    <property type="match status" value="1"/>
</dbReference>
<dbReference type="GO" id="GO:0030313">
    <property type="term" value="C:cell envelope"/>
    <property type="evidence" value="ECO:0007669"/>
    <property type="project" value="UniProtKB-SubCell"/>
</dbReference>
<organism evidence="8 9">
    <name type="scientific">Dehalogenimonas etheniformans</name>
    <dbReference type="NCBI Taxonomy" id="1536648"/>
    <lineage>
        <taxon>Bacteria</taxon>
        <taxon>Bacillati</taxon>
        <taxon>Chloroflexota</taxon>
        <taxon>Dehalococcoidia</taxon>
        <taxon>Dehalococcoidales</taxon>
        <taxon>Dehalococcoidaceae</taxon>
        <taxon>Dehalogenimonas</taxon>
    </lineage>
</organism>
<feature type="domain" description="4Fe-4S ferredoxin-type" evidence="7">
    <location>
        <begin position="367"/>
        <end position="399"/>
    </location>
</feature>
<keyword evidence="5" id="KW-0411">Iron-sulfur</keyword>
<dbReference type="InterPro" id="IPR017896">
    <property type="entry name" value="4Fe4S_Fe-S-bd"/>
</dbReference>
<dbReference type="InterPro" id="IPR017900">
    <property type="entry name" value="4Fe4S_Fe_S_CS"/>
</dbReference>
<dbReference type="OrthoDB" id="9815745at2"/>
<gene>
    <name evidence="8" type="ORF">JP09_005715</name>
</gene>
<dbReference type="InterPro" id="IPR028894">
    <property type="entry name" value="RDH_dom"/>
</dbReference>
<comment type="caution">
    <text evidence="8">The sequence shown here is derived from an EMBL/GenBank/DDBJ whole genome shotgun (WGS) entry which is preliminary data.</text>
</comment>
<dbReference type="GO" id="GO:0046872">
    <property type="term" value="F:metal ion binding"/>
    <property type="evidence" value="ECO:0007669"/>
    <property type="project" value="UniProtKB-KW"/>
</dbReference>